<evidence type="ECO:0000313" key="1">
    <source>
        <dbReference type="EMBL" id="KAJ3645960.1"/>
    </source>
</evidence>
<reference evidence="1" key="1">
    <citation type="journal article" date="2023" name="G3 (Bethesda)">
        <title>Whole genome assemblies of Zophobas morio and Tenebrio molitor.</title>
        <authorList>
            <person name="Kaur S."/>
            <person name="Stinson S.A."/>
            <person name="diCenzo G.C."/>
        </authorList>
    </citation>
    <scope>NUCLEOTIDE SEQUENCE</scope>
    <source>
        <strain evidence="1">QUZm001</strain>
    </source>
</reference>
<accession>A0AA38HYC4</accession>
<dbReference type="EMBL" id="JALNTZ010000007">
    <property type="protein sequence ID" value="KAJ3645960.1"/>
    <property type="molecule type" value="Genomic_DNA"/>
</dbReference>
<dbReference type="Proteomes" id="UP001168821">
    <property type="component" value="Unassembled WGS sequence"/>
</dbReference>
<name>A0AA38HYC4_9CUCU</name>
<dbReference type="AlphaFoldDB" id="A0AA38HYC4"/>
<organism evidence="1 2">
    <name type="scientific">Zophobas morio</name>
    <dbReference type="NCBI Taxonomy" id="2755281"/>
    <lineage>
        <taxon>Eukaryota</taxon>
        <taxon>Metazoa</taxon>
        <taxon>Ecdysozoa</taxon>
        <taxon>Arthropoda</taxon>
        <taxon>Hexapoda</taxon>
        <taxon>Insecta</taxon>
        <taxon>Pterygota</taxon>
        <taxon>Neoptera</taxon>
        <taxon>Endopterygota</taxon>
        <taxon>Coleoptera</taxon>
        <taxon>Polyphaga</taxon>
        <taxon>Cucujiformia</taxon>
        <taxon>Tenebrionidae</taxon>
        <taxon>Zophobas</taxon>
    </lineage>
</organism>
<protein>
    <submittedName>
        <fullName evidence="1">Uncharacterized protein</fullName>
    </submittedName>
</protein>
<evidence type="ECO:0000313" key="2">
    <source>
        <dbReference type="Proteomes" id="UP001168821"/>
    </source>
</evidence>
<keyword evidence="2" id="KW-1185">Reference proteome</keyword>
<gene>
    <name evidence="1" type="ORF">Zmor_023576</name>
</gene>
<proteinExistence type="predicted"/>
<comment type="caution">
    <text evidence="1">The sequence shown here is derived from an EMBL/GenBank/DDBJ whole genome shotgun (WGS) entry which is preliminary data.</text>
</comment>
<sequence length="98" mass="11208">MRSSDAAGLLNSPDVQSDVGFINYAKVRYHHGNFQKLLRNTLLPLEAKVLNFFPPKKISLNGVSTQWNETWPVKLRRKPVIGPPEMILDMPQFDSRQC</sequence>